<evidence type="ECO:0000313" key="2">
    <source>
        <dbReference type="Proteomes" id="UP000799755"/>
    </source>
</evidence>
<name>A0ACB6QEQ2_9PLEO</name>
<protein>
    <submittedName>
        <fullName evidence="1">Uncharacterized protein</fullName>
    </submittedName>
</protein>
<organism evidence="1 2">
    <name type="scientific">Lindgomyces ingoldianus</name>
    <dbReference type="NCBI Taxonomy" id="673940"/>
    <lineage>
        <taxon>Eukaryota</taxon>
        <taxon>Fungi</taxon>
        <taxon>Dikarya</taxon>
        <taxon>Ascomycota</taxon>
        <taxon>Pezizomycotina</taxon>
        <taxon>Dothideomycetes</taxon>
        <taxon>Pleosporomycetidae</taxon>
        <taxon>Pleosporales</taxon>
        <taxon>Lindgomycetaceae</taxon>
        <taxon>Lindgomyces</taxon>
    </lineage>
</organism>
<accession>A0ACB6QEQ2</accession>
<dbReference type="EMBL" id="MU003529">
    <property type="protein sequence ID" value="KAF2465494.1"/>
    <property type="molecule type" value="Genomic_DNA"/>
</dbReference>
<comment type="caution">
    <text evidence="1">The sequence shown here is derived from an EMBL/GenBank/DDBJ whole genome shotgun (WGS) entry which is preliminary data.</text>
</comment>
<sequence>MALEVVGYFSWFLAQKIILSQVFVVVYVHSLMLASQNTTLKGKAPRGLLPWKARWEIVDIYGRITDLSSLKPKRNKPHLLNFPTMPYATTSFTRSTKKEVTDSFNTIIIKIVSGIHH</sequence>
<keyword evidence="2" id="KW-1185">Reference proteome</keyword>
<reference evidence="1" key="1">
    <citation type="journal article" date="2020" name="Stud. Mycol.">
        <title>101 Dothideomycetes genomes: a test case for predicting lifestyles and emergence of pathogens.</title>
        <authorList>
            <person name="Haridas S."/>
            <person name="Albert R."/>
            <person name="Binder M."/>
            <person name="Bloem J."/>
            <person name="Labutti K."/>
            <person name="Salamov A."/>
            <person name="Andreopoulos B."/>
            <person name="Baker S."/>
            <person name="Barry K."/>
            <person name="Bills G."/>
            <person name="Bluhm B."/>
            <person name="Cannon C."/>
            <person name="Castanera R."/>
            <person name="Culley D."/>
            <person name="Daum C."/>
            <person name="Ezra D."/>
            <person name="Gonzalez J."/>
            <person name="Henrissat B."/>
            <person name="Kuo A."/>
            <person name="Liang C."/>
            <person name="Lipzen A."/>
            <person name="Lutzoni F."/>
            <person name="Magnuson J."/>
            <person name="Mondo S."/>
            <person name="Nolan M."/>
            <person name="Ohm R."/>
            <person name="Pangilinan J."/>
            <person name="Park H.-J."/>
            <person name="Ramirez L."/>
            <person name="Alfaro M."/>
            <person name="Sun H."/>
            <person name="Tritt A."/>
            <person name="Yoshinaga Y."/>
            <person name="Zwiers L.-H."/>
            <person name="Turgeon B."/>
            <person name="Goodwin S."/>
            <person name="Spatafora J."/>
            <person name="Crous P."/>
            <person name="Grigoriev I."/>
        </authorList>
    </citation>
    <scope>NUCLEOTIDE SEQUENCE</scope>
    <source>
        <strain evidence="1">ATCC 200398</strain>
    </source>
</reference>
<proteinExistence type="predicted"/>
<evidence type="ECO:0000313" key="1">
    <source>
        <dbReference type="EMBL" id="KAF2465494.1"/>
    </source>
</evidence>
<dbReference type="Proteomes" id="UP000799755">
    <property type="component" value="Unassembled WGS sequence"/>
</dbReference>
<gene>
    <name evidence="1" type="ORF">BDR25DRAFT_360447</name>
</gene>